<dbReference type="InterPro" id="IPR000719">
    <property type="entry name" value="Prot_kinase_dom"/>
</dbReference>
<dbReference type="GO" id="GO:0005524">
    <property type="term" value="F:ATP binding"/>
    <property type="evidence" value="ECO:0007669"/>
    <property type="project" value="UniProtKB-UniRule"/>
</dbReference>
<keyword evidence="3 11" id="KW-0723">Serine/threonine-protein kinase</keyword>
<dbReference type="SMART" id="SM00220">
    <property type="entry name" value="S_TKc"/>
    <property type="match status" value="1"/>
</dbReference>
<dbReference type="GO" id="GO:0007165">
    <property type="term" value="P:signal transduction"/>
    <property type="evidence" value="ECO:0007669"/>
    <property type="project" value="TreeGrafter"/>
</dbReference>
<reference evidence="14" key="1">
    <citation type="submission" date="2016-11" db="UniProtKB">
        <authorList>
            <consortium name="WormBaseParasite"/>
        </authorList>
    </citation>
    <scope>IDENTIFICATION</scope>
</reference>
<dbReference type="GO" id="GO:0030332">
    <property type="term" value="F:cyclin binding"/>
    <property type="evidence" value="ECO:0007669"/>
    <property type="project" value="TreeGrafter"/>
</dbReference>
<evidence type="ECO:0000313" key="14">
    <source>
        <dbReference type="WBParaSite" id="L893_g26069.t2"/>
    </source>
</evidence>
<dbReference type="GO" id="GO:0010389">
    <property type="term" value="P:regulation of G2/M transition of mitotic cell cycle"/>
    <property type="evidence" value="ECO:0007669"/>
    <property type="project" value="TreeGrafter"/>
</dbReference>
<sequence length="376" mass="43039">MSVFGCLKCYTITAYVFDPSIADRSIDLTARFSSFTPSWTLGHSVMEKYLKLDKIGEGTYGVVYKGQLRANRNEFVAIKRIRMDPENEGVPSTAMREIAILKELNHPNIVSLKDVIIARNKRAFGSLIPTEAGALGHELQLHLIFEYIDMDLRMFMDKVHVDSRKMLLPMVKSFTHQLLKGLSYIHVRRMLHRDLKPQNILVHSNGLVKLADFGLARTFSLPGRVYTHEVVTLWYRPPEILMGGNYYTTAVDIWSLACIVSEMINGEPIMKGDSEIDQLFRIFRLFGTPSEETWKGFEHLECFNAEFPKWPTRTVGELFPHLDANGIGFLTLMFVMNPKNRSAARYCLGHEFLNSGDFEAQYDVRQYLISLDPKKA</sequence>
<dbReference type="InterPro" id="IPR050108">
    <property type="entry name" value="CDK"/>
</dbReference>
<evidence type="ECO:0000259" key="12">
    <source>
        <dbReference type="PROSITE" id="PS50011"/>
    </source>
</evidence>
<evidence type="ECO:0000256" key="10">
    <source>
        <dbReference type="PROSITE-ProRule" id="PRU10141"/>
    </source>
</evidence>
<accession>A0A1I7ZGV6</accession>
<dbReference type="CDD" id="cd07829">
    <property type="entry name" value="STKc_CDK_like"/>
    <property type="match status" value="1"/>
</dbReference>
<evidence type="ECO:0000256" key="8">
    <source>
        <dbReference type="ARBA" id="ARBA00047811"/>
    </source>
</evidence>
<evidence type="ECO:0000256" key="4">
    <source>
        <dbReference type="ARBA" id="ARBA00022679"/>
    </source>
</evidence>
<dbReference type="Gene3D" id="1.10.510.10">
    <property type="entry name" value="Transferase(Phosphotransferase) domain 1"/>
    <property type="match status" value="1"/>
</dbReference>
<feature type="domain" description="Protein kinase" evidence="12">
    <location>
        <begin position="49"/>
        <end position="353"/>
    </location>
</feature>
<dbReference type="Proteomes" id="UP000095287">
    <property type="component" value="Unplaced"/>
</dbReference>
<evidence type="ECO:0000313" key="13">
    <source>
        <dbReference type="Proteomes" id="UP000095287"/>
    </source>
</evidence>
<dbReference type="GO" id="GO:0005634">
    <property type="term" value="C:nucleus"/>
    <property type="evidence" value="ECO:0007669"/>
    <property type="project" value="TreeGrafter"/>
</dbReference>
<dbReference type="WBParaSite" id="L893_g26069.t2">
    <property type="protein sequence ID" value="L893_g26069.t2"/>
    <property type="gene ID" value="L893_g26069"/>
</dbReference>
<comment type="catalytic activity">
    <reaction evidence="9">
        <text>L-seryl-[protein] + ATP = O-phospho-L-seryl-[protein] + ADP + H(+)</text>
        <dbReference type="Rhea" id="RHEA:17989"/>
        <dbReference type="Rhea" id="RHEA-COMP:9863"/>
        <dbReference type="Rhea" id="RHEA-COMP:11604"/>
        <dbReference type="ChEBI" id="CHEBI:15378"/>
        <dbReference type="ChEBI" id="CHEBI:29999"/>
        <dbReference type="ChEBI" id="CHEBI:30616"/>
        <dbReference type="ChEBI" id="CHEBI:83421"/>
        <dbReference type="ChEBI" id="CHEBI:456216"/>
        <dbReference type="EC" id="2.7.11.22"/>
    </reaction>
</comment>
<dbReference type="PANTHER" id="PTHR24056:SF254">
    <property type="entry name" value="CYCLIN-DEPENDENT KINASE 2"/>
    <property type="match status" value="1"/>
</dbReference>
<dbReference type="PROSITE" id="PS00107">
    <property type="entry name" value="PROTEIN_KINASE_ATP"/>
    <property type="match status" value="1"/>
</dbReference>
<evidence type="ECO:0000256" key="2">
    <source>
        <dbReference type="ARBA" id="ARBA00012425"/>
    </source>
</evidence>
<dbReference type="Pfam" id="PF00069">
    <property type="entry name" value="Pkinase"/>
    <property type="match status" value="1"/>
</dbReference>
<dbReference type="GO" id="GO:0005737">
    <property type="term" value="C:cytoplasm"/>
    <property type="evidence" value="ECO:0007669"/>
    <property type="project" value="TreeGrafter"/>
</dbReference>
<feature type="binding site" evidence="10">
    <location>
        <position position="79"/>
    </location>
    <ligand>
        <name>ATP</name>
        <dbReference type="ChEBI" id="CHEBI:30616"/>
    </ligand>
</feature>
<comment type="similarity">
    <text evidence="1">Belongs to the protein kinase superfamily. CMGC Ser/Thr protein kinase family. CDC2/CDKX subfamily.</text>
</comment>
<dbReference type="Gene3D" id="3.30.200.20">
    <property type="entry name" value="Phosphorylase Kinase, domain 1"/>
    <property type="match status" value="1"/>
</dbReference>
<dbReference type="PROSITE" id="PS00108">
    <property type="entry name" value="PROTEIN_KINASE_ST"/>
    <property type="match status" value="1"/>
</dbReference>
<dbReference type="GO" id="GO:0000082">
    <property type="term" value="P:G1/S transition of mitotic cell cycle"/>
    <property type="evidence" value="ECO:0007669"/>
    <property type="project" value="TreeGrafter"/>
</dbReference>
<proteinExistence type="inferred from homology"/>
<name>A0A1I7ZGV6_9BILA</name>
<evidence type="ECO:0000256" key="6">
    <source>
        <dbReference type="ARBA" id="ARBA00022777"/>
    </source>
</evidence>
<dbReference type="PANTHER" id="PTHR24056">
    <property type="entry name" value="CELL DIVISION PROTEIN KINASE"/>
    <property type="match status" value="1"/>
</dbReference>
<evidence type="ECO:0000256" key="3">
    <source>
        <dbReference type="ARBA" id="ARBA00022527"/>
    </source>
</evidence>
<dbReference type="PROSITE" id="PS50011">
    <property type="entry name" value="PROTEIN_KINASE_DOM"/>
    <property type="match status" value="1"/>
</dbReference>
<dbReference type="FunFam" id="1.10.510.10:FF:000611">
    <property type="entry name" value="CMGC family protein kinase"/>
    <property type="match status" value="1"/>
</dbReference>
<dbReference type="EC" id="2.7.11.22" evidence="2"/>
<dbReference type="GO" id="GO:0004693">
    <property type="term" value="F:cyclin-dependent protein serine/threonine kinase activity"/>
    <property type="evidence" value="ECO:0007669"/>
    <property type="project" value="UniProtKB-EC"/>
</dbReference>
<dbReference type="InterPro" id="IPR011009">
    <property type="entry name" value="Kinase-like_dom_sf"/>
</dbReference>
<evidence type="ECO:0000256" key="5">
    <source>
        <dbReference type="ARBA" id="ARBA00022741"/>
    </source>
</evidence>
<keyword evidence="5 10" id="KW-0547">Nucleotide-binding</keyword>
<evidence type="ECO:0000256" key="9">
    <source>
        <dbReference type="ARBA" id="ARBA00048367"/>
    </source>
</evidence>
<dbReference type="GO" id="GO:0000307">
    <property type="term" value="C:cyclin-dependent protein kinase holoenzyme complex"/>
    <property type="evidence" value="ECO:0007669"/>
    <property type="project" value="TreeGrafter"/>
</dbReference>
<comment type="catalytic activity">
    <reaction evidence="8">
        <text>L-threonyl-[protein] + ATP = O-phospho-L-threonyl-[protein] + ADP + H(+)</text>
        <dbReference type="Rhea" id="RHEA:46608"/>
        <dbReference type="Rhea" id="RHEA-COMP:11060"/>
        <dbReference type="Rhea" id="RHEA-COMP:11605"/>
        <dbReference type="ChEBI" id="CHEBI:15378"/>
        <dbReference type="ChEBI" id="CHEBI:30013"/>
        <dbReference type="ChEBI" id="CHEBI:30616"/>
        <dbReference type="ChEBI" id="CHEBI:61977"/>
        <dbReference type="ChEBI" id="CHEBI:456216"/>
        <dbReference type="EC" id="2.7.11.22"/>
    </reaction>
</comment>
<evidence type="ECO:0000256" key="1">
    <source>
        <dbReference type="ARBA" id="ARBA00006485"/>
    </source>
</evidence>
<keyword evidence="13" id="KW-1185">Reference proteome</keyword>
<dbReference type="InterPro" id="IPR008271">
    <property type="entry name" value="Ser/Thr_kinase_AS"/>
</dbReference>
<dbReference type="AlphaFoldDB" id="A0A1I7ZGV6"/>
<keyword evidence="6" id="KW-0418">Kinase</keyword>
<keyword evidence="4" id="KW-0808">Transferase</keyword>
<organism evidence="13 14">
    <name type="scientific">Steinernema glaseri</name>
    <dbReference type="NCBI Taxonomy" id="37863"/>
    <lineage>
        <taxon>Eukaryota</taxon>
        <taxon>Metazoa</taxon>
        <taxon>Ecdysozoa</taxon>
        <taxon>Nematoda</taxon>
        <taxon>Chromadorea</taxon>
        <taxon>Rhabditida</taxon>
        <taxon>Tylenchina</taxon>
        <taxon>Panagrolaimomorpha</taxon>
        <taxon>Strongyloidoidea</taxon>
        <taxon>Steinernematidae</taxon>
        <taxon>Steinernema</taxon>
    </lineage>
</organism>
<dbReference type="InterPro" id="IPR017441">
    <property type="entry name" value="Protein_kinase_ATP_BS"/>
</dbReference>
<evidence type="ECO:0000256" key="11">
    <source>
        <dbReference type="RuleBase" id="RU000304"/>
    </source>
</evidence>
<keyword evidence="7 10" id="KW-0067">ATP-binding</keyword>
<dbReference type="SUPFAM" id="SSF56112">
    <property type="entry name" value="Protein kinase-like (PK-like)"/>
    <property type="match status" value="1"/>
</dbReference>
<dbReference type="FunFam" id="3.30.200.20:FF:000375">
    <property type="entry name" value="Cell division related protein kinase 2"/>
    <property type="match status" value="1"/>
</dbReference>
<dbReference type="GO" id="GO:0010468">
    <property type="term" value="P:regulation of gene expression"/>
    <property type="evidence" value="ECO:0007669"/>
    <property type="project" value="TreeGrafter"/>
</dbReference>
<evidence type="ECO:0000256" key="7">
    <source>
        <dbReference type="ARBA" id="ARBA00022840"/>
    </source>
</evidence>
<protein>
    <recommendedName>
        <fullName evidence="2">cyclin-dependent kinase</fullName>
        <ecNumber evidence="2">2.7.11.22</ecNumber>
    </recommendedName>
</protein>